<dbReference type="GO" id="GO:0016020">
    <property type="term" value="C:membrane"/>
    <property type="evidence" value="ECO:0007669"/>
    <property type="project" value="UniProtKB-SubCell"/>
</dbReference>
<dbReference type="GO" id="GO:0015031">
    <property type="term" value="P:protein transport"/>
    <property type="evidence" value="ECO:0007669"/>
    <property type="project" value="InterPro"/>
</dbReference>
<dbReference type="InterPro" id="IPR006797">
    <property type="entry name" value="PRELI/MSF1_dom"/>
</dbReference>
<feature type="coiled-coil region" evidence="5">
    <location>
        <begin position="397"/>
        <end position="424"/>
    </location>
</feature>
<keyword evidence="5" id="KW-0175">Coiled coil</keyword>
<dbReference type="PANTHER" id="PTHR11158">
    <property type="entry name" value="MSF1/PX19 RELATED"/>
    <property type="match status" value="1"/>
</dbReference>
<dbReference type="Pfam" id="PF04707">
    <property type="entry name" value="PRELI"/>
    <property type="match status" value="1"/>
</dbReference>
<keyword evidence="4 7" id="KW-0472">Membrane</keyword>
<evidence type="ECO:0000256" key="5">
    <source>
        <dbReference type="SAM" id="Coils"/>
    </source>
</evidence>
<dbReference type="VEuPathDB" id="FungiDB:CGB_G3590W"/>
<organism evidence="9 10">
    <name type="scientific">Cryptococcus gattii serotype B (strain WM276 / ATCC MYA-4071)</name>
    <name type="common">Filobasidiella gattii</name>
    <name type="synonym">Cryptococcus bacillisporus</name>
    <dbReference type="NCBI Taxonomy" id="367775"/>
    <lineage>
        <taxon>Eukaryota</taxon>
        <taxon>Fungi</taxon>
        <taxon>Dikarya</taxon>
        <taxon>Basidiomycota</taxon>
        <taxon>Agaricomycotina</taxon>
        <taxon>Tremellomycetes</taxon>
        <taxon>Tremellales</taxon>
        <taxon>Cryptococcaceae</taxon>
        <taxon>Cryptococcus</taxon>
        <taxon>Cryptococcus gattii species complex</taxon>
    </lineage>
</organism>
<evidence type="ECO:0000313" key="9">
    <source>
        <dbReference type="EMBL" id="ADV23452.1"/>
    </source>
</evidence>
<proteinExistence type="predicted"/>
<evidence type="ECO:0000256" key="1">
    <source>
        <dbReference type="ARBA" id="ARBA00004141"/>
    </source>
</evidence>
<feature type="transmembrane region" description="Helical" evidence="7">
    <location>
        <begin position="463"/>
        <end position="484"/>
    </location>
</feature>
<dbReference type="Proteomes" id="UP000007805">
    <property type="component" value="Chromosome G"/>
</dbReference>
<dbReference type="PROSITE" id="PS50904">
    <property type="entry name" value="PRELI_MSF1"/>
    <property type="match status" value="1"/>
</dbReference>
<dbReference type="InterPro" id="IPR037365">
    <property type="entry name" value="Slowmo/Ups"/>
</dbReference>
<dbReference type="AlphaFoldDB" id="E6R9I7"/>
<gene>
    <name evidence="9" type="ordered locus">CGB_G3590W</name>
</gene>
<evidence type="ECO:0000256" key="6">
    <source>
        <dbReference type="SAM" id="MobiDB-lite"/>
    </source>
</evidence>
<dbReference type="EMBL" id="CP000292">
    <property type="protein sequence ID" value="ADV23452.1"/>
    <property type="molecule type" value="Genomic_DNA"/>
</dbReference>
<keyword evidence="3 7" id="KW-1133">Transmembrane helix</keyword>
<feature type="domain" description="PRELI/MSF1" evidence="8">
    <location>
        <begin position="1"/>
        <end position="86"/>
    </location>
</feature>
<comment type="subcellular location">
    <subcellularLocation>
        <location evidence="1">Membrane</location>
        <topology evidence="1">Multi-pass membrane protein</topology>
    </subcellularLocation>
</comment>
<evidence type="ECO:0000313" key="10">
    <source>
        <dbReference type="Proteomes" id="UP000007805"/>
    </source>
</evidence>
<reference key="2">
    <citation type="journal article" date="2011" name="MBio">
        <title>Genome variation in Cryptococcus gattii, an emerging pathogen of immunocompetent hosts.</title>
        <authorList>
            <person name="D'Souza C.A."/>
            <person name="Kronstad J.W."/>
            <person name="Taylor G."/>
            <person name="Warren R."/>
            <person name="Yuen M."/>
            <person name="Hu G."/>
            <person name="Jung W.H."/>
            <person name="Sham A."/>
            <person name="Kidd S.E."/>
            <person name="Tangen K."/>
            <person name="Lee N."/>
            <person name="Zeilmaker T."/>
            <person name="Sawkins J."/>
            <person name="McVicker G."/>
            <person name="Shah S."/>
            <person name="Gnerre S."/>
            <person name="Griggs A."/>
            <person name="Zeng Q."/>
            <person name="Bartlett K."/>
            <person name="Li W."/>
            <person name="Wang X."/>
            <person name="Heitman J."/>
            <person name="Stajich J.E."/>
            <person name="Fraser J.A."/>
            <person name="Meyer W."/>
            <person name="Carter D."/>
            <person name="Schein J."/>
            <person name="Krzywinski M."/>
            <person name="Kwong-Chung K.J."/>
            <person name="Varma A."/>
            <person name="Wang J."/>
            <person name="Brunham R."/>
            <person name="Fyfe M."/>
            <person name="Ouellette B.F.F."/>
            <person name="Siddiqui A."/>
            <person name="Marra M."/>
            <person name="Jones S."/>
            <person name="Holt R."/>
            <person name="Birren B.W."/>
            <person name="Galagan J.E."/>
            <person name="Cuomo C.A."/>
        </authorList>
    </citation>
    <scope>NUCLEOTIDE SEQUENCE</scope>
    <source>
        <strain>WM276</strain>
    </source>
</reference>
<dbReference type="RefSeq" id="XP_003195239.1">
    <property type="nucleotide sequence ID" value="XM_003195191.1"/>
</dbReference>
<reference evidence="9 10" key="1">
    <citation type="journal article" date="2011" name="MBio">
        <title>Genome variation in Cryptococcus gattii, an emerging pathogen of immunocompetent hosts.</title>
        <authorList>
            <person name="D'Souza C.A."/>
            <person name="Kronstad J.W."/>
            <person name="Taylor G."/>
            <person name="Warren R."/>
            <person name="Yuen M."/>
            <person name="Hu G."/>
            <person name="Jung W.H."/>
            <person name="Sham A."/>
            <person name="Kidd S.E."/>
            <person name="Tangen K."/>
            <person name="Lee N."/>
            <person name="Zeilmaker T."/>
            <person name="Sawkins J."/>
            <person name="McVicker G."/>
            <person name="Shah S."/>
            <person name="Gnerre S."/>
            <person name="Griggs A."/>
            <person name="Zeng Q."/>
            <person name="Bartlett K."/>
            <person name="Li W."/>
            <person name="Wang X."/>
            <person name="Heitman J."/>
            <person name="Stajich J.E."/>
            <person name="Fraser J.A."/>
            <person name="Meyer W."/>
            <person name="Carter D."/>
            <person name="Schein J."/>
            <person name="Krzywinski M."/>
            <person name="Kwon-Chung K.J."/>
            <person name="Varma A."/>
            <person name="Wang J."/>
            <person name="Brunham R."/>
            <person name="Fyfe M."/>
            <person name="Ouellette B.F."/>
            <person name="Siddiqui A."/>
            <person name="Marra M."/>
            <person name="Jones S."/>
            <person name="Holt R."/>
            <person name="Birren B.W."/>
            <person name="Galagan J.E."/>
            <person name="Cuomo C.A."/>
        </authorList>
    </citation>
    <scope>NUCLEOTIDE SEQUENCE [LARGE SCALE GENOMIC DNA]</scope>
    <source>
        <strain evidence="10">WM276 / ATCC MYA-4071</strain>
    </source>
</reference>
<sequence length="491" mass="55105">MPSPDPPPTPLLAFFLRYPNPFARHVLSVDVLSRRVDPITGQIHTTRLILKRGILPKWATRWLPSSATSGGRGLDAWVLEESVVDPPGWGEGKDLQGEDGEYGRQPRLRVQQGNLNHRKLMHVIEGGELRAGPNGLAKACPSSCHCFGIDSPFQKQQNLNFTHHLPPGSMRVGRIYQKLDHHKGKKDHQEAFFCHQEVWQRGQERSVQMGKKAHQSGKADVQAQSHLVGDSPGEYVLHVHELRSRQSSEGEKFVAQNRVQVLAPWEVMYEWWRAAAAAVAKAADRRRSPATRKVGQIACCRHNLKRAPRTNYHNCRHLLGFGLFFSLPTNRNKMSHNNQLDPFADEPAPATLDTDPFADSARDPFSQPNESSVSFGGASGSTTNAYSDYGYGAGYASQDANKKAEELRRREEELNRREAEFTRRQQESGAYANNWPPLYPFVHYDPSIIQDPSKRRTITLIGYQWYALAVTLIFNLLGCIFLLISGSSEGG</sequence>
<dbReference type="KEGG" id="cgi:CGB_G3590W"/>
<keyword evidence="10" id="KW-1185">Reference proteome</keyword>
<keyword evidence="2 7" id="KW-0812">Transmembrane</keyword>
<evidence type="ECO:0000259" key="8">
    <source>
        <dbReference type="PROSITE" id="PS50904"/>
    </source>
</evidence>
<evidence type="ECO:0000256" key="3">
    <source>
        <dbReference type="ARBA" id="ARBA00022989"/>
    </source>
</evidence>
<accession>E6R9I7</accession>
<dbReference type="GO" id="GO:0005758">
    <property type="term" value="C:mitochondrial intermembrane space"/>
    <property type="evidence" value="ECO:0007669"/>
    <property type="project" value="InterPro"/>
</dbReference>
<name>E6R9I7_CRYGW</name>
<dbReference type="HOGENOM" id="CLU_558487_0_0_1"/>
<evidence type="ECO:0000256" key="2">
    <source>
        <dbReference type="ARBA" id="ARBA00022692"/>
    </source>
</evidence>
<feature type="region of interest" description="Disordered" evidence="6">
    <location>
        <begin position="336"/>
        <end position="377"/>
    </location>
</feature>
<protein>
    <recommendedName>
        <fullName evidence="8">PRELI/MSF1 domain-containing protein</fullName>
    </recommendedName>
</protein>
<dbReference type="OrthoDB" id="341300at2759"/>
<dbReference type="GeneID" id="10189061"/>
<evidence type="ECO:0000256" key="7">
    <source>
        <dbReference type="SAM" id="Phobius"/>
    </source>
</evidence>
<evidence type="ECO:0000256" key="4">
    <source>
        <dbReference type="ARBA" id="ARBA00023136"/>
    </source>
</evidence>
<dbReference type="Pfam" id="PF04144">
    <property type="entry name" value="SCAMP"/>
    <property type="match status" value="1"/>
</dbReference>
<dbReference type="InterPro" id="IPR007273">
    <property type="entry name" value="SCAMP"/>
</dbReference>
<feature type="compositionally biased region" description="Polar residues" evidence="6">
    <location>
        <begin position="366"/>
        <end position="377"/>
    </location>
</feature>
<dbReference type="eggNOG" id="KOG3337">
    <property type="taxonomic scope" value="Eukaryota"/>
</dbReference>